<comment type="caution">
    <text evidence="2">The sequence shown here is derived from an EMBL/GenBank/DDBJ whole genome shotgun (WGS) entry which is preliminary data.</text>
</comment>
<protein>
    <submittedName>
        <fullName evidence="2">Uncharacterized protein</fullName>
    </submittedName>
</protein>
<evidence type="ECO:0000256" key="1">
    <source>
        <dbReference type="SAM" id="MobiDB-lite"/>
    </source>
</evidence>
<dbReference type="EMBL" id="JBBPBN010000013">
    <property type="protein sequence ID" value="KAK9026559.1"/>
    <property type="molecule type" value="Genomic_DNA"/>
</dbReference>
<evidence type="ECO:0000313" key="2">
    <source>
        <dbReference type="EMBL" id="KAK9026559.1"/>
    </source>
</evidence>
<evidence type="ECO:0000313" key="3">
    <source>
        <dbReference type="Proteomes" id="UP001396334"/>
    </source>
</evidence>
<dbReference type="Proteomes" id="UP001396334">
    <property type="component" value="Unassembled WGS sequence"/>
</dbReference>
<feature type="region of interest" description="Disordered" evidence="1">
    <location>
        <begin position="98"/>
        <end position="135"/>
    </location>
</feature>
<feature type="compositionally biased region" description="Low complexity" evidence="1">
    <location>
        <begin position="113"/>
        <end position="122"/>
    </location>
</feature>
<accession>A0ABR2SNL3</accession>
<name>A0ABR2SNL3_9ROSI</name>
<keyword evidence="3" id="KW-1185">Reference proteome</keyword>
<reference evidence="2 3" key="1">
    <citation type="journal article" date="2024" name="G3 (Bethesda)">
        <title>Genome assembly of Hibiscus sabdariffa L. provides insights into metabolisms of medicinal natural products.</title>
        <authorList>
            <person name="Kim T."/>
        </authorList>
    </citation>
    <scope>NUCLEOTIDE SEQUENCE [LARGE SCALE GENOMIC DNA]</scope>
    <source>
        <strain evidence="2">TK-2024</strain>
        <tissue evidence="2">Old leaves</tissue>
    </source>
</reference>
<proteinExistence type="predicted"/>
<sequence length="219" mass="24270">MVKKVMCFPFRKTGPILRIEYRYQRDLHLQQGERYRQCQCHPPPKHSSSSNSPDTTFIFVDSLEMQTIDEVIELEVGMDKFDVLIVEITFLRVVCGNGKASPGSKPEKKANPVVVESSSESTTDSDHRVNTINSGDNYLGTDDAFTECIEQGFTLENSKLKTGPSETDTVGNGLSEALVNGGLDDVNLGHNKAMEDVGFMGFKNNKLIKMGVQDEEADI</sequence>
<gene>
    <name evidence="2" type="ORF">V6N11_039396</name>
</gene>
<organism evidence="2 3">
    <name type="scientific">Hibiscus sabdariffa</name>
    <name type="common">roselle</name>
    <dbReference type="NCBI Taxonomy" id="183260"/>
    <lineage>
        <taxon>Eukaryota</taxon>
        <taxon>Viridiplantae</taxon>
        <taxon>Streptophyta</taxon>
        <taxon>Embryophyta</taxon>
        <taxon>Tracheophyta</taxon>
        <taxon>Spermatophyta</taxon>
        <taxon>Magnoliopsida</taxon>
        <taxon>eudicotyledons</taxon>
        <taxon>Gunneridae</taxon>
        <taxon>Pentapetalae</taxon>
        <taxon>rosids</taxon>
        <taxon>malvids</taxon>
        <taxon>Malvales</taxon>
        <taxon>Malvaceae</taxon>
        <taxon>Malvoideae</taxon>
        <taxon>Hibiscus</taxon>
    </lineage>
</organism>